<dbReference type="Gene3D" id="3.40.50.150">
    <property type="entry name" value="Vaccinia Virus protein VP39"/>
    <property type="match status" value="1"/>
</dbReference>
<dbReference type="Pfam" id="PF13578">
    <property type="entry name" value="Methyltransf_24"/>
    <property type="match status" value="1"/>
</dbReference>
<dbReference type="OrthoDB" id="9799872at2"/>
<name>A0A071MDD6_9BURK</name>
<proteinExistence type="predicted"/>
<protein>
    <recommendedName>
        <fullName evidence="2">Class I SAM-dependent methyltransferase</fullName>
    </recommendedName>
</protein>
<dbReference type="SUPFAM" id="SSF53335">
    <property type="entry name" value="S-adenosyl-L-methionine-dependent methyltransferases"/>
    <property type="match status" value="1"/>
</dbReference>
<evidence type="ECO:0008006" key="2">
    <source>
        <dbReference type="Google" id="ProtNLM"/>
    </source>
</evidence>
<dbReference type="EMBL" id="JJOA01000012">
    <property type="protein sequence ID" value="KEA58919.1"/>
    <property type="molecule type" value="Genomic_DNA"/>
</dbReference>
<sequence>MHESSIISNSNDDQLAARRELFDLMQTYPATQEELERSLGLFVRGSLLARILATFEVYEQIVPLPGSILDLGTWRGQTAVLCENFRAILEPLNFQRRIHAFDTFTGYAGFSDTDSRDRKLFSDGTYSLAGDYADLLRNLLSLHERNNAMGHVNGKHHVWEGDCRETLAAYEEAHPGEPVALAWFDLNVPGPTRHAFETVMKRLVPGGVVAFWQLTRGGQTPAEGIHYVRELLGKHPHRIHKAKSYPSLCYLTFPEGGGVRP</sequence>
<gene>
    <name evidence="1" type="ORF">DT99_14035</name>
</gene>
<organism evidence="1">
    <name type="scientific">Burkholderia cenocepacia</name>
    <dbReference type="NCBI Taxonomy" id="95486"/>
    <lineage>
        <taxon>Bacteria</taxon>
        <taxon>Pseudomonadati</taxon>
        <taxon>Pseudomonadota</taxon>
        <taxon>Betaproteobacteria</taxon>
        <taxon>Burkholderiales</taxon>
        <taxon>Burkholderiaceae</taxon>
        <taxon>Burkholderia</taxon>
        <taxon>Burkholderia cepacia complex</taxon>
    </lineage>
</organism>
<reference evidence="1" key="1">
    <citation type="submission" date="2014-04" db="EMBL/GenBank/DDBJ databases">
        <title>In planta biocontrol of soil-borne Fusarium wilt of banana through a plant endophytic bacterium, Burkholderia cenocepacia 869T2.</title>
        <authorList>
            <person name="Ho Y.-N."/>
            <person name="Chiang H.-M."/>
            <person name="Chao C.-P."/>
            <person name="Su C.-C."/>
            <person name="Hsu H.-F."/>
            <person name="Guo C.-T."/>
            <person name="Hsieh J.-L."/>
            <person name="Huang C.-C."/>
        </authorList>
    </citation>
    <scope>NUCLEOTIDE SEQUENCE [LARGE SCALE GENOMIC DNA]</scope>
    <source>
        <strain evidence="1">869T2</strain>
    </source>
</reference>
<dbReference type="AlphaFoldDB" id="A0A071MDD6"/>
<dbReference type="InterPro" id="IPR029063">
    <property type="entry name" value="SAM-dependent_MTases_sf"/>
</dbReference>
<comment type="caution">
    <text evidence="1">The sequence shown here is derived from an EMBL/GenBank/DDBJ whole genome shotgun (WGS) entry which is preliminary data.</text>
</comment>
<accession>A0A071MDD6</accession>
<evidence type="ECO:0000313" key="1">
    <source>
        <dbReference type="EMBL" id="KEA58919.1"/>
    </source>
</evidence>